<evidence type="ECO:0000313" key="2">
    <source>
        <dbReference type="Proteomes" id="UP001271890"/>
    </source>
</evidence>
<gene>
    <name evidence="1" type="ORF">FE392_11235</name>
</gene>
<dbReference type="EMBL" id="VCDN01000043">
    <property type="protein sequence ID" value="MDX7987899.1"/>
    <property type="molecule type" value="Genomic_DNA"/>
</dbReference>
<reference evidence="2" key="1">
    <citation type="journal article" date="2024" name="Toxins">
        <title>Genome Sequence Analysis of Native Xenorhabdus Strains Isolated from Entomopathogenic Nematodes in Argentina.</title>
        <authorList>
            <person name="Palma L."/>
            <person name="Frizzo L."/>
            <person name="Kaiser S."/>
            <person name="Berry C."/>
            <person name="Caballero P."/>
            <person name="Bode H.B."/>
            <person name="Del Valle E.E."/>
        </authorList>
    </citation>
    <scope>NUCLEOTIDE SEQUENCE [LARGE SCALE GENOMIC DNA]</scope>
    <source>
        <strain evidence="2">12</strain>
    </source>
</reference>
<sequence length="81" mass="8816">MKPIGYIPVAFQVASLLAALIHPSHIVIYAPGDYERLLPLTGGQPLAVQIRSRRICHSLAAATHLEIHRVYLANNATVGFC</sequence>
<keyword evidence="2" id="KW-1185">Reference proteome</keyword>
<proteinExistence type="predicted"/>
<dbReference type="Proteomes" id="UP001271890">
    <property type="component" value="Unassembled WGS sequence"/>
</dbReference>
<evidence type="ECO:0000313" key="1">
    <source>
        <dbReference type="EMBL" id="MDX7987899.1"/>
    </source>
</evidence>
<name>A0ABU4SAU2_9GAMM</name>
<accession>A0ABU4SAU2</accession>
<protein>
    <submittedName>
        <fullName evidence="1">Uncharacterized protein</fullName>
    </submittedName>
</protein>
<comment type="caution">
    <text evidence="1">The sequence shown here is derived from an EMBL/GenBank/DDBJ whole genome shotgun (WGS) entry which is preliminary data.</text>
</comment>
<organism evidence="1 2">
    <name type="scientific">Xenorhabdus santafensis</name>
    <dbReference type="NCBI Taxonomy" id="2582833"/>
    <lineage>
        <taxon>Bacteria</taxon>
        <taxon>Pseudomonadati</taxon>
        <taxon>Pseudomonadota</taxon>
        <taxon>Gammaproteobacteria</taxon>
        <taxon>Enterobacterales</taxon>
        <taxon>Morganellaceae</taxon>
        <taxon>Xenorhabdus</taxon>
    </lineage>
</organism>